<keyword evidence="2" id="KW-0808">Transferase</keyword>
<evidence type="ECO:0000313" key="2">
    <source>
        <dbReference type="EMBL" id="WNH48117.1"/>
    </source>
</evidence>
<sequence length="252" mass="27079">MDAPGLAGGAHPPGRWGSTLSTDASPLAREQAHRIAEAYRPAHRFGNRRDYYYSRGKLGSDPLYPGVLAALAPCSRPLLDIGCGLGLLAHVLRQHDRSQPYLGVDIDADKIARAQRAGARAALVEARFDCVDASAALPHHHGSVALLDVLQYLPAEAQPVLLRDAAARVAPGGRLVIRTTLADNSGRDRTTRVTDMLAHLVGWMGTRPRHYPDAASVRAPLEAAGLQLQMTPLYGNTPFNNWLVVAVRGEIA</sequence>
<name>A0ABY9YB72_9GAMM</name>
<dbReference type="GO" id="GO:0008168">
    <property type="term" value="F:methyltransferase activity"/>
    <property type="evidence" value="ECO:0007669"/>
    <property type="project" value="UniProtKB-KW"/>
</dbReference>
<keyword evidence="3" id="KW-1185">Reference proteome</keyword>
<dbReference type="PANTHER" id="PTHR43861">
    <property type="entry name" value="TRANS-ACONITATE 2-METHYLTRANSFERASE-RELATED"/>
    <property type="match status" value="1"/>
</dbReference>
<dbReference type="InterPro" id="IPR029063">
    <property type="entry name" value="SAM-dependent_MTases_sf"/>
</dbReference>
<dbReference type="GO" id="GO:0032259">
    <property type="term" value="P:methylation"/>
    <property type="evidence" value="ECO:0007669"/>
    <property type="project" value="UniProtKB-KW"/>
</dbReference>
<dbReference type="SUPFAM" id="SSF53335">
    <property type="entry name" value="S-adenosyl-L-methionine-dependent methyltransferases"/>
    <property type="match status" value="1"/>
</dbReference>
<protein>
    <submittedName>
        <fullName evidence="2">Methyltransferase domain-containing protein</fullName>
    </submittedName>
</protein>
<feature type="compositionally biased region" description="Low complexity" evidence="1">
    <location>
        <begin position="1"/>
        <end position="14"/>
    </location>
</feature>
<feature type="region of interest" description="Disordered" evidence="1">
    <location>
        <begin position="1"/>
        <end position="23"/>
    </location>
</feature>
<dbReference type="Pfam" id="PF13489">
    <property type="entry name" value="Methyltransf_23"/>
    <property type="match status" value="1"/>
</dbReference>
<dbReference type="RefSeq" id="WP_311182778.1">
    <property type="nucleotide sequence ID" value="NZ_CP115543.1"/>
</dbReference>
<dbReference type="EMBL" id="CP115543">
    <property type="protein sequence ID" value="WNH48117.1"/>
    <property type="molecule type" value="Genomic_DNA"/>
</dbReference>
<accession>A0ABY9YB72</accession>
<dbReference type="Proteomes" id="UP001305421">
    <property type="component" value="Chromosome"/>
</dbReference>
<proteinExistence type="predicted"/>
<dbReference type="PANTHER" id="PTHR43861:SF1">
    <property type="entry name" value="TRANS-ACONITATE 2-METHYLTRANSFERASE"/>
    <property type="match status" value="1"/>
</dbReference>
<evidence type="ECO:0000313" key="3">
    <source>
        <dbReference type="Proteomes" id="UP001305421"/>
    </source>
</evidence>
<organism evidence="2 3">
    <name type="scientific">Stenotrophomonas aracearum</name>
    <dbReference type="NCBI Taxonomy" id="3003272"/>
    <lineage>
        <taxon>Bacteria</taxon>
        <taxon>Pseudomonadati</taxon>
        <taxon>Pseudomonadota</taxon>
        <taxon>Gammaproteobacteria</taxon>
        <taxon>Lysobacterales</taxon>
        <taxon>Lysobacteraceae</taxon>
        <taxon>Stenotrophomonas</taxon>
    </lineage>
</organism>
<gene>
    <name evidence="2" type="ORF">PDM28_15795</name>
</gene>
<reference evidence="2 3" key="1">
    <citation type="submission" date="2022-12" db="EMBL/GenBank/DDBJ databases">
        <title>Two new species, Stenotrophomonas aracearum and Stenotrophomonas oahuensis, isolated from Anthurium (Araceae family) in Hawaii.</title>
        <authorList>
            <person name="Chunag S.C."/>
            <person name="Dobhal S."/>
            <person name="Alvarez A."/>
            <person name="Arif M."/>
        </authorList>
    </citation>
    <scope>NUCLEOTIDE SEQUENCE [LARGE SCALE GENOMIC DNA]</scope>
    <source>
        <strain evidence="2 3">A5588</strain>
    </source>
</reference>
<evidence type="ECO:0000256" key="1">
    <source>
        <dbReference type="SAM" id="MobiDB-lite"/>
    </source>
</evidence>
<keyword evidence="2" id="KW-0489">Methyltransferase</keyword>
<dbReference type="CDD" id="cd02440">
    <property type="entry name" value="AdoMet_MTases"/>
    <property type="match status" value="1"/>
</dbReference>
<dbReference type="Gene3D" id="3.40.50.150">
    <property type="entry name" value="Vaccinia Virus protein VP39"/>
    <property type="match status" value="1"/>
</dbReference>